<keyword evidence="1" id="KW-0285">Flavoprotein</keyword>
<accession>A0A433Q7Q3</accession>
<dbReference type="EMBL" id="RBNJ01012025">
    <property type="protein sequence ID" value="RUS25791.1"/>
    <property type="molecule type" value="Genomic_DNA"/>
</dbReference>
<evidence type="ECO:0000256" key="2">
    <source>
        <dbReference type="ARBA" id="ARBA00023002"/>
    </source>
</evidence>
<dbReference type="PANTHER" id="PTHR43400:SF1">
    <property type="entry name" value="FUMARATE REDUCTASE"/>
    <property type="match status" value="1"/>
</dbReference>
<dbReference type="InterPro" id="IPR036188">
    <property type="entry name" value="FAD/NAD-bd_sf"/>
</dbReference>
<dbReference type="AlphaFoldDB" id="A0A433Q7Q3"/>
<proteinExistence type="predicted"/>
<dbReference type="Pfam" id="PF00890">
    <property type="entry name" value="FAD_binding_2"/>
    <property type="match status" value="1"/>
</dbReference>
<evidence type="ECO:0000259" key="3">
    <source>
        <dbReference type="Pfam" id="PF00890"/>
    </source>
</evidence>
<dbReference type="Proteomes" id="UP000274822">
    <property type="component" value="Unassembled WGS sequence"/>
</dbReference>
<keyword evidence="5" id="KW-1185">Reference proteome</keyword>
<evidence type="ECO:0000313" key="4">
    <source>
        <dbReference type="EMBL" id="RUS25791.1"/>
    </source>
</evidence>
<dbReference type="InterPro" id="IPR050315">
    <property type="entry name" value="FAD-oxidoreductase_2"/>
</dbReference>
<gene>
    <name evidence="4" type="ORF">BC938DRAFT_471664</name>
</gene>
<dbReference type="PANTHER" id="PTHR43400">
    <property type="entry name" value="FUMARATE REDUCTASE"/>
    <property type="match status" value="1"/>
</dbReference>
<dbReference type="Gene3D" id="3.50.50.60">
    <property type="entry name" value="FAD/NAD(P)-binding domain"/>
    <property type="match status" value="1"/>
</dbReference>
<organism evidence="4 5">
    <name type="scientific">Jimgerdemannia flammicorona</name>
    <dbReference type="NCBI Taxonomy" id="994334"/>
    <lineage>
        <taxon>Eukaryota</taxon>
        <taxon>Fungi</taxon>
        <taxon>Fungi incertae sedis</taxon>
        <taxon>Mucoromycota</taxon>
        <taxon>Mucoromycotina</taxon>
        <taxon>Endogonomycetes</taxon>
        <taxon>Endogonales</taxon>
        <taxon>Endogonaceae</taxon>
        <taxon>Jimgerdemannia</taxon>
    </lineage>
</organism>
<evidence type="ECO:0000256" key="1">
    <source>
        <dbReference type="ARBA" id="ARBA00022630"/>
    </source>
</evidence>
<name>A0A433Q7Q3_9FUNG</name>
<dbReference type="GO" id="GO:0016491">
    <property type="term" value="F:oxidoreductase activity"/>
    <property type="evidence" value="ECO:0007669"/>
    <property type="project" value="UniProtKB-KW"/>
</dbReference>
<protein>
    <recommendedName>
        <fullName evidence="3">FAD-dependent oxidoreductase 2 FAD-binding domain-containing protein</fullName>
    </recommendedName>
</protein>
<comment type="caution">
    <text evidence="4">The sequence shown here is derived from an EMBL/GenBank/DDBJ whole genome shotgun (WGS) entry which is preliminary data.</text>
</comment>
<sequence length="163" mass="18188">MEIFYNDTTWSARDLLHLELVKVLTDQSLSVVDFFLDLVSRTNPTHLSQNSTNNGAHCTGDGIKMSAAIGVNIIDLEAVRVRPTGLVDTKSRGPEGARRKGDVFAAEALYGVGEREKLRVIECHYKLILVGSDEEIKEWQNLAKETGISPKKLEKTLEEYNNI</sequence>
<reference evidence="4 5" key="1">
    <citation type="journal article" date="2018" name="New Phytol.">
        <title>Phylogenomics of Endogonaceae and evolution of mycorrhizas within Mucoromycota.</title>
        <authorList>
            <person name="Chang Y."/>
            <person name="Desiro A."/>
            <person name="Na H."/>
            <person name="Sandor L."/>
            <person name="Lipzen A."/>
            <person name="Clum A."/>
            <person name="Barry K."/>
            <person name="Grigoriev I.V."/>
            <person name="Martin F.M."/>
            <person name="Stajich J.E."/>
            <person name="Smith M.E."/>
            <person name="Bonito G."/>
            <person name="Spatafora J.W."/>
        </authorList>
    </citation>
    <scope>NUCLEOTIDE SEQUENCE [LARGE SCALE GENOMIC DNA]</scope>
    <source>
        <strain evidence="4 5">AD002</strain>
    </source>
</reference>
<feature type="domain" description="FAD-dependent oxidoreductase 2 FAD-binding" evidence="3">
    <location>
        <begin position="46"/>
        <end position="101"/>
    </location>
</feature>
<evidence type="ECO:0000313" key="5">
    <source>
        <dbReference type="Proteomes" id="UP000274822"/>
    </source>
</evidence>
<dbReference type="InterPro" id="IPR003953">
    <property type="entry name" value="FAD-dep_OxRdtase_2_FAD-bd"/>
</dbReference>
<keyword evidence="2" id="KW-0560">Oxidoreductase</keyword>